<evidence type="ECO:0000313" key="2">
    <source>
        <dbReference type="EMBL" id="AWI26869.1"/>
    </source>
</evidence>
<proteinExistence type="predicted"/>
<dbReference type="RefSeq" id="WP_108904605.1">
    <property type="nucleotide sequence ID" value="NZ_CP029187.1"/>
</dbReference>
<gene>
    <name evidence="1" type="ORF">HYN49_13485</name>
    <name evidence="2" type="ORF">HYN49_13690</name>
</gene>
<dbReference type="KEGG" id="fpal:HYN49_13485"/>
<dbReference type="Proteomes" id="UP000244937">
    <property type="component" value="Chromosome"/>
</dbReference>
<evidence type="ECO:0000313" key="3">
    <source>
        <dbReference type="Proteomes" id="UP000244937"/>
    </source>
</evidence>
<accession>A0A2S1SKF7</accession>
<dbReference type="OrthoDB" id="5918022at2"/>
<protein>
    <recommendedName>
        <fullName evidence="4">DUF2489 domain-containing protein</fullName>
    </recommendedName>
</protein>
<evidence type="ECO:0000313" key="1">
    <source>
        <dbReference type="EMBL" id="AWI26828.1"/>
    </source>
</evidence>
<reference evidence="2 3" key="1">
    <citation type="submission" date="2018-05" db="EMBL/GenBank/DDBJ databases">
        <title>Genome sequencing of Flavobacterium sp. HYN0049.</title>
        <authorList>
            <person name="Yi H."/>
            <person name="Baek C."/>
        </authorList>
    </citation>
    <scope>NUCLEOTIDE SEQUENCE [LARGE SCALE GENOMIC DNA]</scope>
    <source>
        <strain evidence="2 3">HYN0049</strain>
    </source>
</reference>
<sequence>MKIIKKAKPIFLKIFRVNSPKEELNKFAEIRRNILIKKMRSNSIAIVTNQIDIYTGCTKMAYFISAIERIYYLENIDLEVFEVFISAFNKYPIWDERNYYNKEYLAKLDVELNSIHDQYKQSILEKCNEIIEKFEYIKNVC</sequence>
<dbReference type="KEGG" id="fpal:HYN49_13690"/>
<keyword evidence="3" id="KW-1185">Reference proteome</keyword>
<name>A0A2S1SKF7_9FLAO</name>
<organism evidence="2 3">
    <name type="scientific">Flavobacterium pallidum</name>
    <dbReference type="NCBI Taxonomy" id="2172098"/>
    <lineage>
        <taxon>Bacteria</taxon>
        <taxon>Pseudomonadati</taxon>
        <taxon>Bacteroidota</taxon>
        <taxon>Flavobacteriia</taxon>
        <taxon>Flavobacteriales</taxon>
        <taxon>Flavobacteriaceae</taxon>
        <taxon>Flavobacterium</taxon>
    </lineage>
</organism>
<dbReference type="AlphaFoldDB" id="A0A2S1SKF7"/>
<dbReference type="EMBL" id="CP029187">
    <property type="protein sequence ID" value="AWI26869.1"/>
    <property type="molecule type" value="Genomic_DNA"/>
</dbReference>
<evidence type="ECO:0008006" key="4">
    <source>
        <dbReference type="Google" id="ProtNLM"/>
    </source>
</evidence>
<dbReference type="EMBL" id="CP029187">
    <property type="protein sequence ID" value="AWI26828.1"/>
    <property type="molecule type" value="Genomic_DNA"/>
</dbReference>